<organism evidence="1 2">
    <name type="scientific">Cyclotella cryptica</name>
    <dbReference type="NCBI Taxonomy" id="29204"/>
    <lineage>
        <taxon>Eukaryota</taxon>
        <taxon>Sar</taxon>
        <taxon>Stramenopiles</taxon>
        <taxon>Ochrophyta</taxon>
        <taxon>Bacillariophyta</taxon>
        <taxon>Coscinodiscophyceae</taxon>
        <taxon>Thalassiosirophycidae</taxon>
        <taxon>Stephanodiscales</taxon>
        <taxon>Stephanodiscaceae</taxon>
        <taxon>Cyclotella</taxon>
    </lineage>
</organism>
<dbReference type="AlphaFoldDB" id="A0ABD3P294"/>
<dbReference type="InterPro" id="IPR014718">
    <property type="entry name" value="GH-type_carb-bd"/>
</dbReference>
<protein>
    <submittedName>
        <fullName evidence="1">Uncharacterized protein</fullName>
    </submittedName>
</protein>
<proteinExistence type="predicted"/>
<dbReference type="EMBL" id="JABMIG020000286">
    <property type="protein sequence ID" value="KAL3782435.1"/>
    <property type="molecule type" value="Genomic_DNA"/>
</dbReference>
<evidence type="ECO:0000313" key="1">
    <source>
        <dbReference type="EMBL" id="KAL3782435.1"/>
    </source>
</evidence>
<reference evidence="1 2" key="1">
    <citation type="journal article" date="2020" name="G3 (Bethesda)">
        <title>Improved Reference Genome for Cyclotella cryptica CCMP332, a Model for Cell Wall Morphogenesis, Salinity Adaptation, and Lipid Production in Diatoms (Bacillariophyta).</title>
        <authorList>
            <person name="Roberts W.R."/>
            <person name="Downey K.M."/>
            <person name="Ruck E.C."/>
            <person name="Traller J.C."/>
            <person name="Alverson A.J."/>
        </authorList>
    </citation>
    <scope>NUCLEOTIDE SEQUENCE [LARGE SCALE GENOMIC DNA]</scope>
    <source>
        <strain evidence="1 2">CCMP332</strain>
    </source>
</reference>
<sequence length="77" mass="8433">MVSLKASGHVNGEQVPVSCVEWDPHAKKSKNMGDFGSDQYVEMICQEPGMFSNVPISKGGKRMSFTQGDDLLVEVDK</sequence>
<keyword evidence="2" id="KW-1185">Reference proteome</keyword>
<dbReference type="Gene3D" id="2.70.98.10">
    <property type="match status" value="1"/>
</dbReference>
<accession>A0ABD3P294</accession>
<dbReference type="Proteomes" id="UP001516023">
    <property type="component" value="Unassembled WGS sequence"/>
</dbReference>
<gene>
    <name evidence="1" type="ORF">HJC23_006008</name>
</gene>
<comment type="caution">
    <text evidence="1">The sequence shown here is derived from an EMBL/GenBank/DDBJ whole genome shotgun (WGS) entry which is preliminary data.</text>
</comment>
<name>A0ABD3P294_9STRA</name>
<evidence type="ECO:0000313" key="2">
    <source>
        <dbReference type="Proteomes" id="UP001516023"/>
    </source>
</evidence>